<dbReference type="OMA" id="QHDVASI"/>
<keyword evidence="2" id="KW-0677">Repeat</keyword>
<dbReference type="Gene3D" id="3.40.30.10">
    <property type="entry name" value="Glutaredoxin"/>
    <property type="match status" value="1"/>
</dbReference>
<proteinExistence type="predicted"/>
<dbReference type="PANTHER" id="PTHR13871">
    <property type="entry name" value="THIOREDOXIN"/>
    <property type="match status" value="1"/>
</dbReference>
<sequence>MAADKDVEAVSVVQQHDVASILSGADRDFLVRNDGSQVEIASLKGKKIGLYFSSSWCGPCRSFTPKLVNMYSELSSKGDFEIIFVTGDTDAESATRQTITQQQLKAEV</sequence>
<dbReference type="GO" id="GO:0047134">
    <property type="term" value="F:protein-disulfide reductase [NAD(P)H] activity"/>
    <property type="evidence" value="ECO:0007669"/>
    <property type="project" value="UniProtKB-EC"/>
</dbReference>
<dbReference type="InterPro" id="IPR036249">
    <property type="entry name" value="Thioredoxin-like_sf"/>
</dbReference>
<keyword evidence="9" id="KW-1185">Reference proteome</keyword>
<keyword evidence="3" id="KW-0560">Oxidoreductase</keyword>
<feature type="domain" description="Thioredoxin-like fold" evidence="7">
    <location>
        <begin position="45"/>
        <end position="93"/>
    </location>
</feature>
<protein>
    <recommendedName>
        <fullName evidence="1">protein-disulfide reductase</fullName>
        <ecNumber evidence="1">1.8.1.8</ecNumber>
    </recommendedName>
</protein>
<reference evidence="8" key="1">
    <citation type="submission" date="2021-01" db="UniProtKB">
        <authorList>
            <consortium name="EnsemblPlants"/>
        </authorList>
    </citation>
    <scope>IDENTIFICATION</scope>
</reference>
<evidence type="ECO:0000256" key="1">
    <source>
        <dbReference type="ARBA" id="ARBA00012612"/>
    </source>
</evidence>
<dbReference type="PANTHER" id="PTHR13871:SF96">
    <property type="entry name" value="THIOREDOXIN DOMAIN-CONTAINING PROTEIN"/>
    <property type="match status" value="1"/>
</dbReference>
<dbReference type="EnsemblPlants" id="Kaladp0034s0112.1.v1.1">
    <property type="protein sequence ID" value="Kaladp0034s0112.1.v1.1"/>
    <property type="gene ID" value="Kaladp0034s0112.v1.1"/>
</dbReference>
<keyword evidence="4" id="KW-0520">NAD</keyword>
<dbReference type="InterPro" id="IPR052259">
    <property type="entry name" value="Nucleoredoxin-like"/>
</dbReference>
<dbReference type="SUPFAM" id="SSF52833">
    <property type="entry name" value="Thioredoxin-like"/>
    <property type="match status" value="1"/>
</dbReference>
<dbReference type="Gramene" id="Kaladp0034s0112.1.v1.1">
    <property type="protein sequence ID" value="Kaladp0034s0112.1.v1.1"/>
    <property type="gene ID" value="Kaladp0034s0112.v1.1"/>
</dbReference>
<evidence type="ECO:0000256" key="2">
    <source>
        <dbReference type="ARBA" id="ARBA00022737"/>
    </source>
</evidence>
<evidence type="ECO:0000256" key="4">
    <source>
        <dbReference type="ARBA" id="ARBA00023027"/>
    </source>
</evidence>
<dbReference type="Pfam" id="PF13905">
    <property type="entry name" value="Thioredoxin_8"/>
    <property type="match status" value="1"/>
</dbReference>
<dbReference type="Proteomes" id="UP000594263">
    <property type="component" value="Unplaced"/>
</dbReference>
<dbReference type="InterPro" id="IPR012336">
    <property type="entry name" value="Thioredoxin-like_fold"/>
</dbReference>
<name>A0A7N0TER9_KALFE</name>
<comment type="catalytic activity">
    <reaction evidence="5">
        <text>[protein]-dithiol + NAD(+) = [protein]-disulfide + NADH + H(+)</text>
        <dbReference type="Rhea" id="RHEA:18749"/>
        <dbReference type="Rhea" id="RHEA-COMP:10593"/>
        <dbReference type="Rhea" id="RHEA-COMP:10594"/>
        <dbReference type="ChEBI" id="CHEBI:15378"/>
        <dbReference type="ChEBI" id="CHEBI:29950"/>
        <dbReference type="ChEBI" id="CHEBI:50058"/>
        <dbReference type="ChEBI" id="CHEBI:57540"/>
        <dbReference type="ChEBI" id="CHEBI:57945"/>
        <dbReference type="EC" id="1.8.1.8"/>
    </reaction>
</comment>
<evidence type="ECO:0000313" key="9">
    <source>
        <dbReference type="Proteomes" id="UP000594263"/>
    </source>
</evidence>
<evidence type="ECO:0000256" key="6">
    <source>
        <dbReference type="ARBA" id="ARBA00047804"/>
    </source>
</evidence>
<evidence type="ECO:0000256" key="3">
    <source>
        <dbReference type="ARBA" id="ARBA00023002"/>
    </source>
</evidence>
<accession>A0A7N0TER9</accession>
<dbReference type="AlphaFoldDB" id="A0A7N0TER9"/>
<dbReference type="EC" id="1.8.1.8" evidence="1"/>
<comment type="catalytic activity">
    <reaction evidence="6">
        <text>[protein]-dithiol + NADP(+) = [protein]-disulfide + NADPH + H(+)</text>
        <dbReference type="Rhea" id="RHEA:18753"/>
        <dbReference type="Rhea" id="RHEA-COMP:10593"/>
        <dbReference type="Rhea" id="RHEA-COMP:10594"/>
        <dbReference type="ChEBI" id="CHEBI:15378"/>
        <dbReference type="ChEBI" id="CHEBI:29950"/>
        <dbReference type="ChEBI" id="CHEBI:50058"/>
        <dbReference type="ChEBI" id="CHEBI:57783"/>
        <dbReference type="ChEBI" id="CHEBI:58349"/>
        <dbReference type="EC" id="1.8.1.8"/>
    </reaction>
</comment>
<organism evidence="8 9">
    <name type="scientific">Kalanchoe fedtschenkoi</name>
    <name type="common">Lavender scallops</name>
    <name type="synonym">South American air plant</name>
    <dbReference type="NCBI Taxonomy" id="63787"/>
    <lineage>
        <taxon>Eukaryota</taxon>
        <taxon>Viridiplantae</taxon>
        <taxon>Streptophyta</taxon>
        <taxon>Embryophyta</taxon>
        <taxon>Tracheophyta</taxon>
        <taxon>Spermatophyta</taxon>
        <taxon>Magnoliopsida</taxon>
        <taxon>eudicotyledons</taxon>
        <taxon>Gunneridae</taxon>
        <taxon>Pentapetalae</taxon>
        <taxon>Saxifragales</taxon>
        <taxon>Crassulaceae</taxon>
        <taxon>Kalanchoe</taxon>
    </lineage>
</organism>
<evidence type="ECO:0000313" key="8">
    <source>
        <dbReference type="EnsemblPlants" id="Kaladp0034s0112.1.v1.1"/>
    </source>
</evidence>
<evidence type="ECO:0000259" key="7">
    <source>
        <dbReference type="Pfam" id="PF13905"/>
    </source>
</evidence>
<evidence type="ECO:0000256" key="5">
    <source>
        <dbReference type="ARBA" id="ARBA00047388"/>
    </source>
</evidence>